<feature type="compositionally biased region" description="Low complexity" evidence="1">
    <location>
        <begin position="43"/>
        <end position="59"/>
    </location>
</feature>
<dbReference type="EMBL" id="MCFI01000005">
    <property type="protein sequence ID" value="ORY84939.1"/>
    <property type="molecule type" value="Genomic_DNA"/>
</dbReference>
<accession>A0A1Y2FLW9</accession>
<keyword evidence="4" id="KW-1185">Reference proteome</keyword>
<dbReference type="InterPro" id="IPR037804">
    <property type="entry name" value="SGF73"/>
</dbReference>
<dbReference type="GO" id="GO:0000124">
    <property type="term" value="C:SAGA complex"/>
    <property type="evidence" value="ECO:0007669"/>
    <property type="project" value="InterPro"/>
</dbReference>
<dbReference type="GO" id="GO:0006357">
    <property type="term" value="P:regulation of transcription by RNA polymerase II"/>
    <property type="evidence" value="ECO:0007669"/>
    <property type="project" value="TreeGrafter"/>
</dbReference>
<name>A0A1Y2FLW9_PROLT</name>
<dbReference type="PANTHER" id="PTHR47805">
    <property type="entry name" value="SAGA-ASSOCIATED FACTOR 73"/>
    <property type="match status" value="1"/>
</dbReference>
<gene>
    <name evidence="3" type="ORF">BCR37DRAFT_377851</name>
</gene>
<dbReference type="STRING" id="56484.A0A1Y2FLW9"/>
<dbReference type="GeneID" id="63785510"/>
<dbReference type="AlphaFoldDB" id="A0A1Y2FLW9"/>
<organism evidence="3 4">
    <name type="scientific">Protomyces lactucae-debilis</name>
    <dbReference type="NCBI Taxonomy" id="2754530"/>
    <lineage>
        <taxon>Eukaryota</taxon>
        <taxon>Fungi</taxon>
        <taxon>Dikarya</taxon>
        <taxon>Ascomycota</taxon>
        <taxon>Taphrinomycotina</taxon>
        <taxon>Taphrinomycetes</taxon>
        <taxon>Taphrinales</taxon>
        <taxon>Protomycetaceae</taxon>
        <taxon>Protomyces</taxon>
    </lineage>
</organism>
<evidence type="ECO:0000313" key="3">
    <source>
        <dbReference type="EMBL" id="ORY84939.1"/>
    </source>
</evidence>
<evidence type="ECO:0000313" key="4">
    <source>
        <dbReference type="Proteomes" id="UP000193685"/>
    </source>
</evidence>
<dbReference type="OrthoDB" id="21678at2759"/>
<dbReference type="GO" id="GO:0031048">
    <property type="term" value="P:regulatory ncRNA-mediated heterochromatin formation"/>
    <property type="evidence" value="ECO:0007669"/>
    <property type="project" value="TreeGrafter"/>
</dbReference>
<sequence>MSTSSTPLAAGKAFAKPKSKMARDVSAAGSDVESLASVASGMTSAKKAAQKATKSATGKPAKKTTDKSSAKKRKAQAAGLDDEGSVAGSETAGGARKAPQKTQTSMEGTVKKESKKAKKSEAKPKGPVDVERQCGVPLPQGGLCARSLTCKSHSMGSKRAVAGRSQPYDILLAQYQKKNHAKLSLKAAADQAFQDTDEGNLPVDSDEEVAAVMEAISRATQKSAQMKALMPVRRRHRFLKMRELMSTALRPGQSGNLPSHGKFIPFQCS</sequence>
<evidence type="ECO:0000256" key="1">
    <source>
        <dbReference type="SAM" id="MobiDB-lite"/>
    </source>
</evidence>
<dbReference type="PANTHER" id="PTHR47805:SF1">
    <property type="entry name" value="SAGA-ASSOCIATED FACTOR 73"/>
    <property type="match status" value="1"/>
</dbReference>
<dbReference type="RefSeq" id="XP_040726722.1">
    <property type="nucleotide sequence ID" value="XM_040868911.1"/>
</dbReference>
<dbReference type="Proteomes" id="UP000193685">
    <property type="component" value="Unassembled WGS sequence"/>
</dbReference>
<dbReference type="GO" id="GO:1904802">
    <property type="term" value="P:RITS complex assembly"/>
    <property type="evidence" value="ECO:0007669"/>
    <property type="project" value="TreeGrafter"/>
</dbReference>
<dbReference type="InterPro" id="IPR013243">
    <property type="entry name" value="SCA7_dom"/>
</dbReference>
<evidence type="ECO:0000259" key="2">
    <source>
        <dbReference type="PROSITE" id="PS51505"/>
    </source>
</evidence>
<feature type="region of interest" description="Disordered" evidence="1">
    <location>
        <begin position="1"/>
        <end position="134"/>
    </location>
</feature>
<protein>
    <submittedName>
        <fullName evidence="3">SCA7, zinc-binding domain-domain-containing protein</fullName>
    </submittedName>
</protein>
<comment type="caution">
    <text evidence="3">The sequence shown here is derived from an EMBL/GenBank/DDBJ whole genome shotgun (WGS) entry which is preliminary data.</text>
</comment>
<reference evidence="3 4" key="1">
    <citation type="submission" date="2016-07" db="EMBL/GenBank/DDBJ databases">
        <title>Pervasive Adenine N6-methylation of Active Genes in Fungi.</title>
        <authorList>
            <consortium name="DOE Joint Genome Institute"/>
            <person name="Mondo S.J."/>
            <person name="Dannebaum R.O."/>
            <person name="Kuo R.C."/>
            <person name="Labutti K."/>
            <person name="Haridas S."/>
            <person name="Kuo A."/>
            <person name="Salamov A."/>
            <person name="Ahrendt S.R."/>
            <person name="Lipzen A."/>
            <person name="Sullivan W."/>
            <person name="Andreopoulos W.B."/>
            <person name="Clum A."/>
            <person name="Lindquist E."/>
            <person name="Daum C."/>
            <person name="Ramamoorthy G.K."/>
            <person name="Gryganskyi A."/>
            <person name="Culley D."/>
            <person name="Magnuson J.K."/>
            <person name="James T.Y."/>
            <person name="O'Malley M.A."/>
            <person name="Stajich J.E."/>
            <person name="Spatafora J.W."/>
            <person name="Visel A."/>
            <person name="Grigoriev I.V."/>
        </authorList>
    </citation>
    <scope>NUCLEOTIDE SEQUENCE [LARGE SCALE GENOMIC DNA]</scope>
    <source>
        <strain evidence="3 4">12-1054</strain>
    </source>
</reference>
<dbReference type="PROSITE" id="PS51505">
    <property type="entry name" value="SCA7"/>
    <property type="match status" value="1"/>
</dbReference>
<feature type="domain" description="SCA7" evidence="2">
    <location>
        <begin position="121"/>
        <end position="187"/>
    </location>
</feature>
<dbReference type="Gene3D" id="6.10.140.670">
    <property type="match status" value="1"/>
</dbReference>
<proteinExistence type="predicted"/>
<dbReference type="Pfam" id="PF08313">
    <property type="entry name" value="SCA7"/>
    <property type="match status" value="1"/>
</dbReference>
<feature type="compositionally biased region" description="Basic and acidic residues" evidence="1">
    <location>
        <begin position="119"/>
        <end position="132"/>
    </location>
</feature>